<reference evidence="10 11" key="1">
    <citation type="journal article" date="2018" name="Front. Microbiol.">
        <title>Genome-Wide Analysis of Corynespora cassiicola Leaf Fall Disease Putative Effectors.</title>
        <authorList>
            <person name="Lopez D."/>
            <person name="Ribeiro S."/>
            <person name="Label P."/>
            <person name="Fumanal B."/>
            <person name="Venisse J.S."/>
            <person name="Kohler A."/>
            <person name="de Oliveira R.R."/>
            <person name="Labutti K."/>
            <person name="Lipzen A."/>
            <person name="Lail K."/>
            <person name="Bauer D."/>
            <person name="Ohm R.A."/>
            <person name="Barry K.W."/>
            <person name="Spatafora J."/>
            <person name="Grigoriev I.V."/>
            <person name="Martin F.M."/>
            <person name="Pujade-Renaud V."/>
        </authorList>
    </citation>
    <scope>NUCLEOTIDE SEQUENCE [LARGE SCALE GENOMIC DNA]</scope>
    <source>
        <strain evidence="10 11">Philippines</strain>
    </source>
</reference>
<dbReference type="AlphaFoldDB" id="A0A2T2P023"/>
<dbReference type="GO" id="GO:0000166">
    <property type="term" value="F:nucleotide binding"/>
    <property type="evidence" value="ECO:0007669"/>
    <property type="project" value="UniProtKB-KW"/>
</dbReference>
<dbReference type="InterPro" id="IPR039039">
    <property type="entry name" value="RAI1-like_fam"/>
</dbReference>
<evidence type="ECO:0000256" key="3">
    <source>
        <dbReference type="ARBA" id="ARBA00044676"/>
    </source>
</evidence>
<comment type="subcellular location">
    <subcellularLocation>
        <location evidence="7">Nucleus</location>
    </subcellularLocation>
</comment>
<gene>
    <name evidence="10" type="ORF">BS50DRAFT_570441</name>
</gene>
<dbReference type="InterPro" id="IPR013961">
    <property type="entry name" value="RAI1"/>
</dbReference>
<keyword evidence="7" id="KW-0694">RNA-binding</keyword>
<dbReference type="EC" id="3.6.1.-" evidence="7"/>
<evidence type="ECO:0000259" key="9">
    <source>
        <dbReference type="Pfam" id="PF08652"/>
    </source>
</evidence>
<name>A0A2T2P023_CORCC</name>
<feature type="region of interest" description="Disordered" evidence="8">
    <location>
        <begin position="389"/>
        <end position="415"/>
    </location>
</feature>
<dbReference type="PANTHER" id="PTHR12395:SF9">
    <property type="entry name" value="DECAPPING AND EXORIBONUCLEASE PROTEIN"/>
    <property type="match status" value="1"/>
</dbReference>
<dbReference type="OrthoDB" id="5853397at2759"/>
<comment type="similarity">
    <text evidence="2 7">Belongs to the DXO/Dom3Z family.</text>
</comment>
<evidence type="ECO:0000256" key="6">
    <source>
        <dbReference type="ARBA" id="ARBA00048124"/>
    </source>
</evidence>
<dbReference type="GO" id="GO:0004518">
    <property type="term" value="F:nuclease activity"/>
    <property type="evidence" value="ECO:0007669"/>
    <property type="project" value="UniProtKB-KW"/>
</dbReference>
<evidence type="ECO:0000256" key="4">
    <source>
        <dbReference type="ARBA" id="ARBA00044692"/>
    </source>
</evidence>
<comment type="catalytic activity">
    <reaction evidence="4">
        <text>a 5'-end triphospho-ribonucleoside in mRNA + H2O = a 5'-end phospho-ribonucleoside in mRNA + diphosphate + H(+)</text>
        <dbReference type="Rhea" id="RHEA:78683"/>
        <dbReference type="Rhea" id="RHEA-COMP:15692"/>
        <dbReference type="Rhea" id="RHEA-COMP:17164"/>
        <dbReference type="ChEBI" id="CHEBI:15377"/>
        <dbReference type="ChEBI" id="CHEBI:15378"/>
        <dbReference type="ChEBI" id="CHEBI:33019"/>
        <dbReference type="ChEBI" id="CHEBI:138282"/>
        <dbReference type="ChEBI" id="CHEBI:167618"/>
    </reaction>
    <physiologicalReaction direction="left-to-right" evidence="4">
        <dbReference type="Rhea" id="RHEA:78684"/>
    </physiologicalReaction>
</comment>
<proteinExistence type="inferred from homology"/>
<sequence>MPPSIPPTAPMPDFEPSQFPIQPLARFQGASASIKRPREVAHFSYDDNHEYREDDSGINYYCPPQIGADLRDGFESFRHYEDTEDPHLDSLLRTLASKERKLQAEGKDEKIKGDFVTWRGMMTKIMTAPFDNFASFEMFATLHDSTIYIEEDFPSRLASRASEASSRPPPRPGQASMEMMTYWGYKFETLALTSKPPPQVSPETIANRPRDIVSNHAQHCSIIHTAFGPHSLILGGEVDGLWGPKPADPDKPIPWIELKTSEELPPPPRRKHHDVLRFERKLLKFWAQSFLLGVEKVIVGFRSRQGVLRGVDVYDTARIPGMVRRSTNCWDGNTCINFATAFLGFLKETVKGDGIYRISLKKKAGVVEVVKVAGEGTGGIVSREFLQWRQGGSGEGKTEKEEEDGAPKDGGGVPI</sequence>
<dbReference type="EMBL" id="KZ678131">
    <property type="protein sequence ID" value="PSN71034.1"/>
    <property type="molecule type" value="Genomic_DNA"/>
</dbReference>
<protein>
    <recommendedName>
        <fullName evidence="7">Decapping nuclease</fullName>
        <ecNumber evidence="7">3.6.1.-</ecNumber>
    </recommendedName>
</protein>
<keyword evidence="7" id="KW-0539">Nucleus</keyword>
<dbReference type="GO" id="GO:0005829">
    <property type="term" value="C:cytosol"/>
    <property type="evidence" value="ECO:0007669"/>
    <property type="project" value="TreeGrafter"/>
</dbReference>
<keyword evidence="11" id="KW-1185">Reference proteome</keyword>
<comment type="catalytic activity">
    <reaction evidence="6">
        <text>a 5'-end NAD(+)-phospho-ribonucleoside in mRNA + H2O = a 5'-end phospho-ribonucleoside in mRNA + NAD(+) + H(+)</text>
        <dbReference type="Rhea" id="RHEA:60880"/>
        <dbReference type="Rhea" id="RHEA-COMP:15692"/>
        <dbReference type="Rhea" id="RHEA-COMP:15698"/>
        <dbReference type="ChEBI" id="CHEBI:15377"/>
        <dbReference type="ChEBI" id="CHEBI:15378"/>
        <dbReference type="ChEBI" id="CHEBI:57540"/>
        <dbReference type="ChEBI" id="CHEBI:138282"/>
        <dbReference type="ChEBI" id="CHEBI:144029"/>
    </reaction>
    <physiologicalReaction direction="left-to-right" evidence="6">
        <dbReference type="Rhea" id="RHEA:60881"/>
    </physiologicalReaction>
</comment>
<comment type="function">
    <text evidence="5">Decapping enzyme for NAD-capped RNAs: specifically hydrolyzes the nicotinamide adenine dinucleotide (NAD) cap from a subset of RNAs by removing the entire NAD moiety from the 5'-end of an NAD-capped RNA. The NAD-cap is present at the 5'-end of some RNAs and snoRNAs. In contrast to the canonical 5'-end N7 methylguanosine (m7G) cap, the NAD cap promotes mRNA decay. Also acts as a non-canonical decapping enzyme that removes the entire cap structure of m7G capped or incompletely capped RNAs. Has decapping activity toward incomplete 5'-end m7G cap mRNAs such as unmethylated 5'-end-capped RNA (cap0), while it has no activity toward 2'-O-ribose methylated m7G cap (cap1). Also possesses RNA 5'-pyrophosphohydrolase activity by hydrolyzing the 5'-end triphosphate to release pyrophosphates. Stimulates exoribonuclease activity of Rat1, allowing it to degrade RNAs with stable secondary structure more effectively.</text>
</comment>
<dbReference type="Proteomes" id="UP000240883">
    <property type="component" value="Unassembled WGS sequence"/>
</dbReference>
<keyword evidence="7" id="KW-0540">Nuclease</keyword>
<evidence type="ECO:0000256" key="2">
    <source>
        <dbReference type="ARBA" id="ARBA00006562"/>
    </source>
</evidence>
<dbReference type="GO" id="GO:0000956">
    <property type="term" value="P:nuclear-transcribed mRNA catabolic process"/>
    <property type="evidence" value="ECO:0007669"/>
    <property type="project" value="TreeGrafter"/>
</dbReference>
<keyword evidence="7" id="KW-0378">Hydrolase</keyword>
<dbReference type="GO" id="GO:0003723">
    <property type="term" value="F:RNA binding"/>
    <property type="evidence" value="ECO:0007669"/>
    <property type="project" value="UniProtKB-KW"/>
</dbReference>
<evidence type="ECO:0000313" key="11">
    <source>
        <dbReference type="Proteomes" id="UP000240883"/>
    </source>
</evidence>
<comment type="cofactor">
    <cofactor evidence="1 7">
        <name>a divalent metal cation</name>
        <dbReference type="ChEBI" id="CHEBI:60240"/>
    </cofactor>
</comment>
<keyword evidence="7" id="KW-0479">Metal-binding</keyword>
<evidence type="ECO:0000256" key="7">
    <source>
        <dbReference type="RuleBase" id="RU367113"/>
    </source>
</evidence>
<accession>A0A2T2P023</accession>
<evidence type="ECO:0000256" key="1">
    <source>
        <dbReference type="ARBA" id="ARBA00001968"/>
    </source>
</evidence>
<organism evidence="10 11">
    <name type="scientific">Corynespora cassiicola Philippines</name>
    <dbReference type="NCBI Taxonomy" id="1448308"/>
    <lineage>
        <taxon>Eukaryota</taxon>
        <taxon>Fungi</taxon>
        <taxon>Dikarya</taxon>
        <taxon>Ascomycota</taxon>
        <taxon>Pezizomycotina</taxon>
        <taxon>Dothideomycetes</taxon>
        <taxon>Pleosporomycetidae</taxon>
        <taxon>Pleosporales</taxon>
        <taxon>Corynesporascaceae</taxon>
        <taxon>Corynespora</taxon>
    </lineage>
</organism>
<dbReference type="Pfam" id="PF08652">
    <property type="entry name" value="RAI1"/>
    <property type="match status" value="1"/>
</dbReference>
<keyword evidence="7" id="KW-0547">Nucleotide-binding</keyword>
<evidence type="ECO:0000313" key="10">
    <source>
        <dbReference type="EMBL" id="PSN71034.1"/>
    </source>
</evidence>
<dbReference type="GO" id="GO:0034353">
    <property type="term" value="F:mRNA 5'-diphosphatase activity"/>
    <property type="evidence" value="ECO:0007669"/>
    <property type="project" value="TreeGrafter"/>
</dbReference>
<comment type="catalytic activity">
    <reaction evidence="3">
        <text>a 5'-end (N(7)-methyl 5'-triphosphoguanosine)-ribonucleoside-ribonucleotide in mRNA + H2O = a (N(7)-methyl 5'-triphosphoguanosine)-nucleoside + a 5'-end phospho-ribonucleoside in mRNA + H(+)</text>
        <dbReference type="Rhea" id="RHEA:66928"/>
        <dbReference type="Rhea" id="RHEA-COMP:15692"/>
        <dbReference type="Rhea" id="RHEA-COMP:17313"/>
        <dbReference type="ChEBI" id="CHEBI:15377"/>
        <dbReference type="ChEBI" id="CHEBI:15378"/>
        <dbReference type="ChEBI" id="CHEBI:138282"/>
        <dbReference type="ChEBI" id="CHEBI:172876"/>
        <dbReference type="ChEBI" id="CHEBI:172877"/>
    </reaction>
    <physiologicalReaction direction="left-to-right" evidence="3">
        <dbReference type="Rhea" id="RHEA:66929"/>
    </physiologicalReaction>
</comment>
<evidence type="ECO:0000256" key="5">
    <source>
        <dbReference type="ARBA" id="ARBA00046211"/>
    </source>
</evidence>
<dbReference type="GO" id="GO:0110155">
    <property type="term" value="P:NAD-cap decapping"/>
    <property type="evidence" value="ECO:0007669"/>
    <property type="project" value="TreeGrafter"/>
</dbReference>
<feature type="domain" description="RAI1-like" evidence="9">
    <location>
        <begin position="35"/>
        <end position="385"/>
    </location>
</feature>
<dbReference type="GO" id="GO:0046872">
    <property type="term" value="F:metal ion binding"/>
    <property type="evidence" value="ECO:0007669"/>
    <property type="project" value="UniProtKB-KW"/>
</dbReference>
<dbReference type="GO" id="GO:0005634">
    <property type="term" value="C:nucleus"/>
    <property type="evidence" value="ECO:0007669"/>
    <property type="project" value="UniProtKB-SubCell"/>
</dbReference>
<evidence type="ECO:0000256" key="8">
    <source>
        <dbReference type="SAM" id="MobiDB-lite"/>
    </source>
</evidence>
<dbReference type="PANTHER" id="PTHR12395">
    <property type="entry name" value="DOM-3 RELATED"/>
    <property type="match status" value="1"/>
</dbReference>
<dbReference type="STRING" id="1448308.A0A2T2P023"/>